<reference evidence="17 18" key="1">
    <citation type="submission" date="2016-10" db="EMBL/GenBank/DDBJ databases">
        <authorList>
            <person name="de Groot N.N."/>
        </authorList>
    </citation>
    <scope>NUCLEOTIDE SEQUENCE [LARGE SCALE GENOMIC DNA]</scope>
    <source>
        <strain evidence="17 18">DSM 21650</strain>
    </source>
</reference>
<keyword evidence="3 12" id="KW-0808">Transferase</keyword>
<keyword evidence="4 12" id="KW-0548">Nucleotidyltransferase</keyword>
<dbReference type="FunFam" id="3.90.980.10:FF:000001">
    <property type="entry name" value="DNA primase"/>
    <property type="match status" value="1"/>
</dbReference>
<dbReference type="InterPro" id="IPR006171">
    <property type="entry name" value="TOPRIM_dom"/>
</dbReference>
<dbReference type="EMBL" id="FNQE01000024">
    <property type="protein sequence ID" value="SDZ20214.1"/>
    <property type="molecule type" value="Genomic_DNA"/>
</dbReference>
<evidence type="ECO:0000256" key="5">
    <source>
        <dbReference type="ARBA" id="ARBA00022705"/>
    </source>
</evidence>
<keyword evidence="7 12" id="KW-0863">Zinc-finger</keyword>
<dbReference type="InterPro" id="IPR016136">
    <property type="entry name" value="DNA_helicase_N/primase_C"/>
</dbReference>
<evidence type="ECO:0000256" key="15">
    <source>
        <dbReference type="SAM" id="Coils"/>
    </source>
</evidence>
<dbReference type="Pfam" id="PF01807">
    <property type="entry name" value="Zn_ribbon_DnaG"/>
    <property type="match status" value="1"/>
</dbReference>
<gene>
    <name evidence="12" type="primary">dnaG</name>
    <name evidence="17" type="ORF">SAMN05660462_02204</name>
</gene>
<keyword evidence="6 12" id="KW-0479">Metal-binding</keyword>
<dbReference type="GO" id="GO:0003678">
    <property type="term" value="F:DNA helicase activity"/>
    <property type="evidence" value="ECO:0007669"/>
    <property type="project" value="InterPro"/>
</dbReference>
<dbReference type="SUPFAM" id="SSF48024">
    <property type="entry name" value="N-terminal domain of DnaB helicase"/>
    <property type="match status" value="1"/>
</dbReference>
<keyword evidence="2 12" id="KW-0639">Primosome</keyword>
<keyword evidence="5 12" id="KW-0235">DNA replication</keyword>
<dbReference type="Gene3D" id="3.40.1360.10">
    <property type="match status" value="1"/>
</dbReference>
<dbReference type="SMART" id="SM00493">
    <property type="entry name" value="TOPRIM"/>
    <property type="match status" value="1"/>
</dbReference>
<dbReference type="InterPro" id="IPR019475">
    <property type="entry name" value="DNA_primase_DnaB-bd"/>
</dbReference>
<evidence type="ECO:0000256" key="4">
    <source>
        <dbReference type="ARBA" id="ARBA00022695"/>
    </source>
</evidence>
<evidence type="ECO:0000256" key="8">
    <source>
        <dbReference type="ARBA" id="ARBA00022833"/>
    </source>
</evidence>
<dbReference type="Gene3D" id="3.90.980.10">
    <property type="entry name" value="DNA primase, catalytic core, N-terminal domain"/>
    <property type="match status" value="1"/>
</dbReference>
<evidence type="ECO:0000256" key="2">
    <source>
        <dbReference type="ARBA" id="ARBA00022515"/>
    </source>
</evidence>
<dbReference type="EC" id="2.7.7.101" evidence="12"/>
<dbReference type="PROSITE" id="PS50880">
    <property type="entry name" value="TOPRIM"/>
    <property type="match status" value="1"/>
</dbReference>
<dbReference type="Gene3D" id="3.90.580.10">
    <property type="entry name" value="Zinc finger, CHC2-type domain"/>
    <property type="match status" value="1"/>
</dbReference>
<dbReference type="GO" id="GO:0005524">
    <property type="term" value="F:ATP binding"/>
    <property type="evidence" value="ECO:0007669"/>
    <property type="project" value="InterPro"/>
</dbReference>
<dbReference type="Proteomes" id="UP000198625">
    <property type="component" value="Unassembled WGS sequence"/>
</dbReference>
<dbReference type="Pfam" id="PF08275">
    <property type="entry name" value="DNAG_N"/>
    <property type="match status" value="1"/>
</dbReference>
<comment type="cofactor">
    <cofactor evidence="12 13 14">
        <name>Zn(2+)</name>
        <dbReference type="ChEBI" id="CHEBI:29105"/>
    </cofactor>
    <text evidence="12 13 14">Binds 1 zinc ion per monomer.</text>
</comment>
<dbReference type="FunFam" id="3.90.580.10:FF:000001">
    <property type="entry name" value="DNA primase"/>
    <property type="match status" value="1"/>
</dbReference>
<protein>
    <recommendedName>
        <fullName evidence="12 13">DNA primase</fullName>
        <ecNumber evidence="12">2.7.7.101</ecNumber>
    </recommendedName>
</protein>
<dbReference type="Gene3D" id="1.10.860.10">
    <property type="entry name" value="DNAb Helicase, Chain A"/>
    <property type="match status" value="1"/>
</dbReference>
<dbReference type="NCBIfam" id="TIGR01391">
    <property type="entry name" value="dnaG"/>
    <property type="match status" value="1"/>
</dbReference>
<dbReference type="HAMAP" id="MF_00974">
    <property type="entry name" value="DNA_primase_DnaG"/>
    <property type="match status" value="1"/>
</dbReference>
<evidence type="ECO:0000256" key="13">
    <source>
        <dbReference type="PIRNR" id="PIRNR002811"/>
    </source>
</evidence>
<dbReference type="GO" id="GO:0000428">
    <property type="term" value="C:DNA-directed RNA polymerase complex"/>
    <property type="evidence" value="ECO:0007669"/>
    <property type="project" value="UniProtKB-KW"/>
</dbReference>
<dbReference type="InterPro" id="IPR030846">
    <property type="entry name" value="DnaG_bac"/>
</dbReference>
<dbReference type="InterPro" id="IPR036185">
    <property type="entry name" value="DNA_heli_DnaB-like_N_sf"/>
</dbReference>
<name>A0A1H3R340_9FIRM</name>
<dbReference type="GO" id="GO:0005737">
    <property type="term" value="C:cytoplasm"/>
    <property type="evidence" value="ECO:0007669"/>
    <property type="project" value="TreeGrafter"/>
</dbReference>
<evidence type="ECO:0000256" key="9">
    <source>
        <dbReference type="ARBA" id="ARBA00022842"/>
    </source>
</evidence>
<comment type="subunit">
    <text evidence="12">Monomer. Interacts with DnaB.</text>
</comment>
<keyword evidence="10 12" id="KW-0238">DNA-binding</keyword>
<evidence type="ECO:0000256" key="1">
    <source>
        <dbReference type="ARBA" id="ARBA00022478"/>
    </source>
</evidence>
<dbReference type="PANTHER" id="PTHR30313">
    <property type="entry name" value="DNA PRIMASE"/>
    <property type="match status" value="1"/>
</dbReference>
<dbReference type="InterPro" id="IPR034151">
    <property type="entry name" value="TOPRIM_DnaG_bac"/>
</dbReference>
<feature type="domain" description="Toprim" evidence="16">
    <location>
        <begin position="255"/>
        <end position="336"/>
    </location>
</feature>
<dbReference type="GO" id="GO:0008270">
    <property type="term" value="F:zinc ion binding"/>
    <property type="evidence" value="ECO:0007669"/>
    <property type="project" value="UniProtKB-UniRule"/>
</dbReference>
<dbReference type="SUPFAM" id="SSF56731">
    <property type="entry name" value="DNA primase core"/>
    <property type="match status" value="1"/>
</dbReference>
<dbReference type="PIRSF" id="PIRSF002811">
    <property type="entry name" value="DnaG"/>
    <property type="match status" value="1"/>
</dbReference>
<feature type="coiled-coil region" evidence="15">
    <location>
        <begin position="560"/>
        <end position="594"/>
    </location>
</feature>
<evidence type="ECO:0000256" key="11">
    <source>
        <dbReference type="ARBA" id="ARBA00023163"/>
    </source>
</evidence>
<evidence type="ECO:0000256" key="12">
    <source>
        <dbReference type="HAMAP-Rule" id="MF_00974"/>
    </source>
</evidence>
<evidence type="ECO:0000313" key="18">
    <source>
        <dbReference type="Proteomes" id="UP000198625"/>
    </source>
</evidence>
<keyword evidence="1 12" id="KW-0240">DNA-directed RNA polymerase</keyword>
<dbReference type="SUPFAM" id="SSF57783">
    <property type="entry name" value="Zinc beta-ribbon"/>
    <property type="match status" value="1"/>
</dbReference>
<keyword evidence="18" id="KW-1185">Reference proteome</keyword>
<dbReference type="PANTHER" id="PTHR30313:SF2">
    <property type="entry name" value="DNA PRIMASE"/>
    <property type="match status" value="1"/>
</dbReference>
<dbReference type="FunFam" id="3.40.1360.10:FF:000002">
    <property type="entry name" value="DNA primase"/>
    <property type="match status" value="1"/>
</dbReference>
<keyword evidence="8 12" id="KW-0862">Zinc</keyword>
<comment type="function">
    <text evidence="12 13">RNA polymerase that catalyzes the synthesis of short RNA molecules used as primers for DNA polymerase during DNA replication.</text>
</comment>
<evidence type="ECO:0000256" key="14">
    <source>
        <dbReference type="PIRSR" id="PIRSR002811-1"/>
    </source>
</evidence>
<dbReference type="Pfam" id="PF10410">
    <property type="entry name" value="DnaB_bind"/>
    <property type="match status" value="1"/>
</dbReference>
<sequence length="610" mass="71191">MPYIFNEDNIREIRESNDIVDIISQHIALKRTGSNFVGLCPFHNEKTPSFSVSPSKQMYHCFGCGAGGDVIAFIMEYSKLDFVEALKLLAERANIVLDEKGTNVNTKKEKEKNMLYSLNKEAARYYFNNLTKDKTALKYLYDRGIQDKTIRTYGLGYSNNSWDDIYTFLKSKGYSEIDIEKAGLIIKHRDGNRYYDRFRGRVMFPIIDVRGRIIGFGGRVVRDGQPKYLNSPDTTVFSKGYNLYGLNIAKKYSRDKILLVEGYMDVISLYQYGINYCVASLGTALTLNQSKLLKRYSNDIYICYDSDNAGLSAADRALDVLREENINAKVILLPTGKDPDDFIKENGRERFENLFKDSYNYLDFKINFYRKKYDLNTVEGKVSFTTDISSMLKNIKSPIELDAYVKKVSQETNISVDAIKEEINHNRDSYVNSVIKDKYINVNYRNNNKYNILPVKYNLESGHLMAEKKLLYFIINDKNIYNHIKDRFRPEDFLNHVYRRAADITYELYNSGEKINSEKIAIHFEGEELEKLKEVFNLKLDFDEEEKFKAVEDYIKKIYYYELKIKKNDIKEQIAEIQNNKARIKGDVEKLIKQLCMEIIEIDKELKLQQ</sequence>
<evidence type="ECO:0000256" key="7">
    <source>
        <dbReference type="ARBA" id="ARBA00022771"/>
    </source>
</evidence>
<evidence type="ECO:0000256" key="10">
    <source>
        <dbReference type="ARBA" id="ARBA00023125"/>
    </source>
</evidence>
<dbReference type="InterPro" id="IPR037068">
    <property type="entry name" value="DNA_primase_core_N_sf"/>
</dbReference>
<comment type="catalytic activity">
    <reaction evidence="12">
        <text>ssDNA + n NTP = ssDNA/pppN(pN)n-1 hybrid + (n-1) diphosphate.</text>
        <dbReference type="EC" id="2.7.7.101"/>
    </reaction>
</comment>
<proteinExistence type="inferred from homology"/>
<accession>A0A1H3R340</accession>
<dbReference type="InterPro" id="IPR002694">
    <property type="entry name" value="Znf_CHC2"/>
</dbReference>
<dbReference type="RefSeq" id="WP_091731125.1">
    <property type="nucleotide sequence ID" value="NZ_FNQE01000024.1"/>
</dbReference>
<dbReference type="OrthoDB" id="9803773at2"/>
<evidence type="ECO:0000256" key="6">
    <source>
        <dbReference type="ARBA" id="ARBA00022723"/>
    </source>
</evidence>
<dbReference type="InterPro" id="IPR006295">
    <property type="entry name" value="DNA_primase_DnaG"/>
</dbReference>
<organism evidence="17 18">
    <name type="scientific">Proteiniborus ethanoligenes</name>
    <dbReference type="NCBI Taxonomy" id="415015"/>
    <lineage>
        <taxon>Bacteria</taxon>
        <taxon>Bacillati</taxon>
        <taxon>Bacillota</taxon>
        <taxon>Clostridia</taxon>
        <taxon>Eubacteriales</taxon>
        <taxon>Proteiniborus</taxon>
    </lineage>
</organism>
<feature type="zinc finger region" description="CHC2-type" evidence="12 14">
    <location>
        <begin position="40"/>
        <end position="64"/>
    </location>
</feature>
<dbReference type="Pfam" id="PF13155">
    <property type="entry name" value="Toprim_2"/>
    <property type="match status" value="1"/>
</dbReference>
<dbReference type="GO" id="GO:1990077">
    <property type="term" value="C:primosome complex"/>
    <property type="evidence" value="ECO:0007669"/>
    <property type="project" value="UniProtKB-KW"/>
</dbReference>
<evidence type="ECO:0000259" key="16">
    <source>
        <dbReference type="PROSITE" id="PS50880"/>
    </source>
</evidence>
<keyword evidence="9" id="KW-0460">Magnesium</keyword>
<dbReference type="GO" id="GO:0003677">
    <property type="term" value="F:DNA binding"/>
    <property type="evidence" value="ECO:0007669"/>
    <property type="project" value="UniProtKB-KW"/>
</dbReference>
<dbReference type="AlphaFoldDB" id="A0A1H3R340"/>
<dbReference type="GO" id="GO:0006269">
    <property type="term" value="P:DNA replication, synthesis of primer"/>
    <property type="evidence" value="ECO:0007669"/>
    <property type="project" value="UniProtKB-UniRule"/>
</dbReference>
<evidence type="ECO:0000313" key="17">
    <source>
        <dbReference type="EMBL" id="SDZ20214.1"/>
    </source>
</evidence>
<dbReference type="InterPro" id="IPR036977">
    <property type="entry name" value="DNA_primase_Znf_CHC2"/>
</dbReference>
<dbReference type="GO" id="GO:0003899">
    <property type="term" value="F:DNA-directed RNA polymerase activity"/>
    <property type="evidence" value="ECO:0007669"/>
    <property type="project" value="UniProtKB-UniRule"/>
</dbReference>
<evidence type="ECO:0000256" key="3">
    <source>
        <dbReference type="ARBA" id="ARBA00022679"/>
    </source>
</evidence>
<comment type="similarity">
    <text evidence="12 13">Belongs to the DnaG primase family.</text>
</comment>
<dbReference type="SMART" id="SM00400">
    <property type="entry name" value="ZnF_CHCC"/>
    <property type="match status" value="1"/>
</dbReference>
<keyword evidence="11 12" id="KW-0804">Transcription</keyword>
<keyword evidence="15" id="KW-0175">Coiled coil</keyword>
<dbReference type="STRING" id="415015.SAMN05660462_02204"/>
<comment type="domain">
    <text evidence="12">Contains an N-terminal zinc-binding domain, a central core domain that contains the primase activity, and a C-terminal DnaB-binding domain.</text>
</comment>
<dbReference type="InterPro" id="IPR013264">
    <property type="entry name" value="DNAG_N"/>
</dbReference>
<dbReference type="InterPro" id="IPR050219">
    <property type="entry name" value="DnaG_primase"/>
</dbReference>
<dbReference type="CDD" id="cd03364">
    <property type="entry name" value="TOPRIM_DnaG_primases"/>
    <property type="match status" value="1"/>
</dbReference>